<dbReference type="Proteomes" id="UP000219439">
    <property type="component" value="Unassembled WGS sequence"/>
</dbReference>
<keyword evidence="3" id="KW-1185">Reference proteome</keyword>
<name>A0A285PJ78_9HYPH</name>
<dbReference type="RefSeq" id="WP_097155698.1">
    <property type="nucleotide sequence ID" value="NZ_OBEL01000007.1"/>
</dbReference>
<evidence type="ECO:0000313" key="3">
    <source>
        <dbReference type="Proteomes" id="UP000219439"/>
    </source>
</evidence>
<organism evidence="2 3">
    <name type="scientific">Cohaesibacter gelatinilyticus</name>
    <dbReference type="NCBI Taxonomy" id="372072"/>
    <lineage>
        <taxon>Bacteria</taxon>
        <taxon>Pseudomonadati</taxon>
        <taxon>Pseudomonadota</taxon>
        <taxon>Alphaproteobacteria</taxon>
        <taxon>Hyphomicrobiales</taxon>
        <taxon>Cohaesibacteraceae</taxon>
    </lineage>
</organism>
<keyword evidence="1" id="KW-0472">Membrane</keyword>
<evidence type="ECO:0000313" key="2">
    <source>
        <dbReference type="EMBL" id="SNZ21327.1"/>
    </source>
</evidence>
<sequence>MSDAFKIAEQRFAGGEISEEEFDHIKEKISGQGTESSSQARNSSALRPLGKILLLVGGVIFAALSFMMIDIYSKGAEMAPLGRGVWFFSGVAAAIGLYLATRKHG</sequence>
<keyword evidence="1" id="KW-1133">Transmembrane helix</keyword>
<evidence type="ECO:0008006" key="4">
    <source>
        <dbReference type="Google" id="ProtNLM"/>
    </source>
</evidence>
<feature type="transmembrane region" description="Helical" evidence="1">
    <location>
        <begin position="52"/>
        <end position="72"/>
    </location>
</feature>
<protein>
    <recommendedName>
        <fullName evidence="4">Short C-terminal domain-containing protein</fullName>
    </recommendedName>
</protein>
<dbReference type="AlphaFoldDB" id="A0A285PJ78"/>
<gene>
    <name evidence="2" type="ORF">SAMN06265368_4444</name>
</gene>
<accession>A0A285PJ78</accession>
<evidence type="ECO:0000256" key="1">
    <source>
        <dbReference type="SAM" id="Phobius"/>
    </source>
</evidence>
<dbReference type="EMBL" id="OBEL01000007">
    <property type="protein sequence ID" value="SNZ21327.1"/>
    <property type="molecule type" value="Genomic_DNA"/>
</dbReference>
<keyword evidence="1" id="KW-0812">Transmembrane</keyword>
<feature type="transmembrane region" description="Helical" evidence="1">
    <location>
        <begin position="84"/>
        <end position="101"/>
    </location>
</feature>
<proteinExistence type="predicted"/>
<reference evidence="2 3" key="1">
    <citation type="submission" date="2017-09" db="EMBL/GenBank/DDBJ databases">
        <authorList>
            <person name="Ehlers B."/>
            <person name="Leendertz F.H."/>
        </authorList>
    </citation>
    <scope>NUCLEOTIDE SEQUENCE [LARGE SCALE GENOMIC DNA]</scope>
    <source>
        <strain evidence="2 3">DSM 18289</strain>
    </source>
</reference>